<organism evidence="4 5">
    <name type="scientific">Tissierella carlieri</name>
    <dbReference type="NCBI Taxonomy" id="689904"/>
    <lineage>
        <taxon>Bacteria</taxon>
        <taxon>Bacillati</taxon>
        <taxon>Bacillota</taxon>
        <taxon>Tissierellia</taxon>
        <taxon>Tissierellales</taxon>
        <taxon>Tissierellaceae</taxon>
        <taxon>Tissierella</taxon>
    </lineage>
</organism>
<dbReference type="PANTHER" id="PTHR32347:SF14">
    <property type="entry name" value="EFFLUX SYSTEM COMPONENT YKNX-RELATED"/>
    <property type="match status" value="1"/>
</dbReference>
<comment type="subcellular location">
    <subcellularLocation>
        <location evidence="1">Cell envelope</location>
    </subcellularLocation>
</comment>
<evidence type="ECO:0000313" key="5">
    <source>
        <dbReference type="Proteomes" id="UP001524478"/>
    </source>
</evidence>
<name>A0ABT1SFX7_9FIRM</name>
<keyword evidence="3" id="KW-0812">Transmembrane</keyword>
<keyword evidence="5" id="KW-1185">Reference proteome</keyword>
<feature type="transmembrane region" description="Helical" evidence="3">
    <location>
        <begin position="7"/>
        <end position="25"/>
    </location>
</feature>
<protein>
    <submittedName>
        <fullName evidence="4">Efflux RND transporter periplasmic adaptor subunit</fullName>
    </submittedName>
</protein>
<comment type="caution">
    <text evidence="4">The sequence shown here is derived from an EMBL/GenBank/DDBJ whole genome shotgun (WGS) entry which is preliminary data.</text>
</comment>
<keyword evidence="3" id="KW-1133">Transmembrane helix</keyword>
<reference evidence="4 5" key="1">
    <citation type="submission" date="2022-06" db="EMBL/GenBank/DDBJ databases">
        <title>Isolation of gut microbiota from human fecal samples.</title>
        <authorList>
            <person name="Pamer E.G."/>
            <person name="Barat B."/>
            <person name="Waligurski E."/>
            <person name="Medina S."/>
            <person name="Paddock L."/>
            <person name="Mostad J."/>
        </authorList>
    </citation>
    <scope>NUCLEOTIDE SEQUENCE [LARGE SCALE GENOMIC DNA]</scope>
    <source>
        <strain evidence="4 5">DFI.7.95</strain>
    </source>
</reference>
<accession>A0ABT1SFX7</accession>
<dbReference type="EMBL" id="JANGAC010000021">
    <property type="protein sequence ID" value="MCQ4925392.1"/>
    <property type="molecule type" value="Genomic_DNA"/>
</dbReference>
<proteinExistence type="predicted"/>
<evidence type="ECO:0000313" key="4">
    <source>
        <dbReference type="EMBL" id="MCQ4925392.1"/>
    </source>
</evidence>
<dbReference type="RefSeq" id="WP_216556350.1">
    <property type="nucleotide sequence ID" value="NZ_JAHLOH010000019.1"/>
</dbReference>
<sequence>MKRKNKGIKWVLGIAVIAAITILVLSKIRTPRQIAGDEVEVKAGDISTYYSFSGSIEAKNRQTIFSDQAMRIKEFEVKKGDIVKKDDVLYRTSNGVNIKSEIDGEVLDIFVEEDEQLIPGAKIAEIVDYKDLQLKVKVDEYDLNAIKKDTKVNITIHALNKDFEGTVTDVAKEGVYMNGVTFFNTTISIKNDGDIRVGMSAEAKVLNESVNNAAILPMTAIRFRDDNSSYVSRKKDETMEDVDIQLGITDGVNVEVKSGINIGDKVFVAKKVTNDFGPPGGIRAMRSGGDN</sequence>
<evidence type="ECO:0000256" key="1">
    <source>
        <dbReference type="ARBA" id="ARBA00004196"/>
    </source>
</evidence>
<dbReference type="InterPro" id="IPR050465">
    <property type="entry name" value="UPF0194_transport"/>
</dbReference>
<evidence type="ECO:0000256" key="2">
    <source>
        <dbReference type="ARBA" id="ARBA00023054"/>
    </source>
</evidence>
<dbReference type="Proteomes" id="UP001524478">
    <property type="component" value="Unassembled WGS sequence"/>
</dbReference>
<dbReference type="PANTHER" id="PTHR32347">
    <property type="entry name" value="EFFLUX SYSTEM COMPONENT YKNX-RELATED"/>
    <property type="match status" value="1"/>
</dbReference>
<gene>
    <name evidence="4" type="ORF">NE686_19970</name>
</gene>
<evidence type="ECO:0000256" key="3">
    <source>
        <dbReference type="SAM" id="Phobius"/>
    </source>
</evidence>
<keyword evidence="2" id="KW-0175">Coiled coil</keyword>
<keyword evidence="3" id="KW-0472">Membrane</keyword>